<dbReference type="SUPFAM" id="SSF46785">
    <property type="entry name" value="Winged helix' DNA-binding domain"/>
    <property type="match status" value="1"/>
</dbReference>
<sequence>MSEPNALFSAALPFWGELSPEEQDQLLRACSPLTLAKGSVVHRQEQGCRGLLLLLSGQMRVYIASEEGREVTLYRVHAGEVCVMSATCLMDAIVFDVLMEAVEDLRALTLPSAALSRVLAAHPRAELFLYKTASERFSEIMWTMQQILFLGVDRRVAIFLWDEFLRCGDVLPLTHEAIARYIGSAREVVTKVLHYFAEEGIVALGRGKLTLLDREKLRARL</sequence>
<dbReference type="PANTHER" id="PTHR24567:SF74">
    <property type="entry name" value="HTH-TYPE TRANSCRIPTIONAL REGULATOR ARCR"/>
    <property type="match status" value="1"/>
</dbReference>
<evidence type="ECO:0000313" key="6">
    <source>
        <dbReference type="EMBL" id="MEQ2456298.1"/>
    </source>
</evidence>
<proteinExistence type="predicted"/>
<evidence type="ECO:0000256" key="1">
    <source>
        <dbReference type="ARBA" id="ARBA00023015"/>
    </source>
</evidence>
<dbReference type="PRINTS" id="PR00034">
    <property type="entry name" value="HTHCRP"/>
</dbReference>
<feature type="domain" description="HTH crp-type" evidence="5">
    <location>
        <begin position="150"/>
        <end position="215"/>
    </location>
</feature>
<protein>
    <submittedName>
        <fullName evidence="6">Crp/Fnr family transcriptional regulator</fullName>
    </submittedName>
</protein>
<evidence type="ECO:0000259" key="4">
    <source>
        <dbReference type="PROSITE" id="PS50042"/>
    </source>
</evidence>
<dbReference type="EMBL" id="JBBMFT010000003">
    <property type="protein sequence ID" value="MEQ2456298.1"/>
    <property type="molecule type" value="Genomic_DNA"/>
</dbReference>
<evidence type="ECO:0000256" key="3">
    <source>
        <dbReference type="ARBA" id="ARBA00023163"/>
    </source>
</evidence>
<comment type="caution">
    <text evidence="6">The sequence shown here is derived from an EMBL/GenBank/DDBJ whole genome shotgun (WGS) entry which is preliminary data.</text>
</comment>
<dbReference type="PROSITE" id="PS50042">
    <property type="entry name" value="CNMP_BINDING_3"/>
    <property type="match status" value="1"/>
</dbReference>
<accession>A0ABV1ENX9</accession>
<feature type="domain" description="Cyclic nucleotide-binding" evidence="4">
    <location>
        <begin position="14"/>
        <end position="81"/>
    </location>
</feature>
<dbReference type="PANTHER" id="PTHR24567">
    <property type="entry name" value="CRP FAMILY TRANSCRIPTIONAL REGULATORY PROTEIN"/>
    <property type="match status" value="1"/>
</dbReference>
<dbReference type="Pfam" id="PF13545">
    <property type="entry name" value="HTH_Crp_2"/>
    <property type="match status" value="1"/>
</dbReference>
<keyword evidence="2" id="KW-0238">DNA-binding</keyword>
<dbReference type="Proteomes" id="UP001440599">
    <property type="component" value="Unassembled WGS sequence"/>
</dbReference>
<evidence type="ECO:0000256" key="2">
    <source>
        <dbReference type="ARBA" id="ARBA00023125"/>
    </source>
</evidence>
<dbReference type="InterPro" id="IPR014710">
    <property type="entry name" value="RmlC-like_jellyroll"/>
</dbReference>
<dbReference type="RefSeq" id="WP_349139894.1">
    <property type="nucleotide sequence ID" value="NZ_JBBMFT010000003.1"/>
</dbReference>
<organism evidence="6 7">
    <name type="scientific">Flavonifractor hominis</name>
    <dbReference type="NCBI Taxonomy" id="3133178"/>
    <lineage>
        <taxon>Bacteria</taxon>
        <taxon>Bacillati</taxon>
        <taxon>Bacillota</taxon>
        <taxon>Clostridia</taxon>
        <taxon>Eubacteriales</taxon>
        <taxon>Oscillospiraceae</taxon>
        <taxon>Flavonifractor</taxon>
    </lineage>
</organism>
<evidence type="ECO:0000313" key="7">
    <source>
        <dbReference type="Proteomes" id="UP001440599"/>
    </source>
</evidence>
<gene>
    <name evidence="6" type="ORF">WMO45_07165</name>
</gene>
<dbReference type="Gene3D" id="1.10.10.10">
    <property type="entry name" value="Winged helix-like DNA-binding domain superfamily/Winged helix DNA-binding domain"/>
    <property type="match status" value="1"/>
</dbReference>
<dbReference type="InterPro" id="IPR000595">
    <property type="entry name" value="cNMP-bd_dom"/>
</dbReference>
<keyword evidence="7" id="KW-1185">Reference proteome</keyword>
<dbReference type="InterPro" id="IPR036388">
    <property type="entry name" value="WH-like_DNA-bd_sf"/>
</dbReference>
<name>A0ABV1ENX9_9FIRM</name>
<keyword evidence="3" id="KW-0804">Transcription</keyword>
<dbReference type="InterPro" id="IPR012318">
    <property type="entry name" value="HTH_CRP"/>
</dbReference>
<dbReference type="SUPFAM" id="SSF51206">
    <property type="entry name" value="cAMP-binding domain-like"/>
    <property type="match status" value="1"/>
</dbReference>
<evidence type="ECO:0000259" key="5">
    <source>
        <dbReference type="PROSITE" id="PS51063"/>
    </source>
</evidence>
<dbReference type="InterPro" id="IPR018490">
    <property type="entry name" value="cNMP-bd_dom_sf"/>
</dbReference>
<dbReference type="SMART" id="SM00100">
    <property type="entry name" value="cNMP"/>
    <property type="match status" value="1"/>
</dbReference>
<dbReference type="InterPro" id="IPR050397">
    <property type="entry name" value="Env_Response_Regulators"/>
</dbReference>
<dbReference type="SMART" id="SM00419">
    <property type="entry name" value="HTH_CRP"/>
    <property type="match status" value="1"/>
</dbReference>
<keyword evidence="1" id="KW-0805">Transcription regulation</keyword>
<reference evidence="6 7" key="1">
    <citation type="submission" date="2024-03" db="EMBL/GenBank/DDBJ databases">
        <title>Human intestinal bacterial collection.</title>
        <authorList>
            <person name="Pauvert C."/>
            <person name="Hitch T.C.A."/>
            <person name="Clavel T."/>
        </authorList>
    </citation>
    <scope>NUCLEOTIDE SEQUENCE [LARGE SCALE GENOMIC DNA]</scope>
    <source>
        <strain evidence="6 7">CLA-AP-H34</strain>
    </source>
</reference>
<dbReference type="PROSITE" id="PS51063">
    <property type="entry name" value="HTH_CRP_2"/>
    <property type="match status" value="1"/>
</dbReference>
<dbReference type="Pfam" id="PF00027">
    <property type="entry name" value="cNMP_binding"/>
    <property type="match status" value="1"/>
</dbReference>
<dbReference type="InterPro" id="IPR036390">
    <property type="entry name" value="WH_DNA-bd_sf"/>
</dbReference>
<dbReference type="Gene3D" id="2.60.120.10">
    <property type="entry name" value="Jelly Rolls"/>
    <property type="match status" value="1"/>
</dbReference>
<dbReference type="CDD" id="cd00038">
    <property type="entry name" value="CAP_ED"/>
    <property type="match status" value="1"/>
</dbReference>